<evidence type="ECO:0000259" key="1">
    <source>
        <dbReference type="Pfam" id="PF13524"/>
    </source>
</evidence>
<dbReference type="Proteomes" id="UP000201728">
    <property type="component" value="Chromosome"/>
</dbReference>
<dbReference type="Pfam" id="PF13524">
    <property type="entry name" value="Glyco_trans_1_2"/>
    <property type="match status" value="1"/>
</dbReference>
<dbReference type="Gene3D" id="3.40.50.2000">
    <property type="entry name" value="Glycogen Phosphorylase B"/>
    <property type="match status" value="1"/>
</dbReference>
<keyword evidence="3" id="KW-1185">Reference proteome</keyword>
<dbReference type="EMBL" id="CP016397">
    <property type="protein sequence ID" value="ASQ44769.1"/>
    <property type="molecule type" value="Genomic_DNA"/>
</dbReference>
<reference evidence="3" key="1">
    <citation type="submission" date="2016-07" db="EMBL/GenBank/DDBJ databases">
        <authorList>
            <person name="Florea S."/>
            <person name="Webb J.S."/>
            <person name="Jaromczyk J."/>
            <person name="Schardl C.L."/>
        </authorList>
    </citation>
    <scope>NUCLEOTIDE SEQUENCE [LARGE SCALE GENOMIC DNA]</scope>
    <source>
        <strain evidence="3">CDC-D5610</strain>
    </source>
</reference>
<evidence type="ECO:0000313" key="3">
    <source>
        <dbReference type="Proteomes" id="UP000201728"/>
    </source>
</evidence>
<protein>
    <recommendedName>
        <fullName evidence="1">Spore protein YkvP/CgeB glycosyl transferase-like domain-containing protein</fullName>
    </recommendedName>
</protein>
<dbReference type="AlphaFoldDB" id="A0A222NYW3"/>
<dbReference type="InterPro" id="IPR055259">
    <property type="entry name" value="YkvP/CgeB_Glyco_trans-like"/>
</dbReference>
<dbReference type="OrthoDB" id="9813806at2"/>
<organism evidence="2 3">
    <name type="scientific">Legionella clemsonensis</name>
    <dbReference type="NCBI Taxonomy" id="1867846"/>
    <lineage>
        <taxon>Bacteria</taxon>
        <taxon>Pseudomonadati</taxon>
        <taxon>Pseudomonadota</taxon>
        <taxon>Gammaproteobacteria</taxon>
        <taxon>Legionellales</taxon>
        <taxon>Legionellaceae</taxon>
        <taxon>Legionella</taxon>
    </lineage>
</organism>
<dbReference type="RefSeq" id="WP_094089899.1">
    <property type="nucleotide sequence ID" value="NZ_CP016397.1"/>
</dbReference>
<proteinExistence type="predicted"/>
<feature type="domain" description="Spore protein YkvP/CgeB glycosyl transferase-like" evidence="1">
    <location>
        <begin position="208"/>
        <end position="344"/>
    </location>
</feature>
<sequence length="364" mass="41261">MKFVVIGLSISSSWGNGHATTYRALLKEVAKMGHEVLFLERDVPYYAANRDLPYPDFCLLNLYNSNEELFRRFEKEVADADVVIVGSYVQQGVEVGKWIVATAQGVKAFYDIDTPVTMAKLQREDFEYLIPELVSQYDLYLSFSGGSVLQHIEKHYGSPAARALYCSVDPESYFPELCSKKWDMGYLGTYSTDRQPAVDLLLCKTALACPQKNFIVAGPQYPADIIWPENVERIEHLSPVHHRNFYNSQRFTLNVTRADMIKFGYSPSVRLFEAAACGVPVISDYWEGLTSFFADGTEILVAKSTKDVLNILETFTEEECRQVGENARQKVLKKHTAKTRAYELVGYVAEVMECPRNVRKEVSV</sequence>
<dbReference type="KEGG" id="lcd:clem_01015"/>
<accession>A0A222NYW3</accession>
<name>A0A222NYW3_9GAMM</name>
<gene>
    <name evidence="2" type="ORF">clem_01015</name>
</gene>
<evidence type="ECO:0000313" key="2">
    <source>
        <dbReference type="EMBL" id="ASQ44769.1"/>
    </source>
</evidence>
<dbReference type="SUPFAM" id="SSF53756">
    <property type="entry name" value="UDP-Glycosyltransferase/glycogen phosphorylase"/>
    <property type="match status" value="1"/>
</dbReference>